<dbReference type="EMBL" id="ML995815">
    <property type="protein sequence ID" value="KAF2772263.1"/>
    <property type="molecule type" value="Genomic_DNA"/>
</dbReference>
<feature type="region of interest" description="Disordered" evidence="1">
    <location>
        <begin position="348"/>
        <end position="373"/>
    </location>
</feature>
<dbReference type="SUPFAM" id="SSF56281">
    <property type="entry name" value="Metallo-hydrolase/oxidoreductase"/>
    <property type="match status" value="1"/>
</dbReference>
<evidence type="ECO:0000313" key="4">
    <source>
        <dbReference type="Proteomes" id="UP000799436"/>
    </source>
</evidence>
<dbReference type="GO" id="GO:0070291">
    <property type="term" value="P:N-acylethanolamine metabolic process"/>
    <property type="evidence" value="ECO:0007669"/>
    <property type="project" value="TreeGrafter"/>
</dbReference>
<dbReference type="InterPro" id="IPR036866">
    <property type="entry name" value="RibonucZ/Hydroxyglut_hydro"/>
</dbReference>
<organism evidence="3 4">
    <name type="scientific">Teratosphaeria nubilosa</name>
    <dbReference type="NCBI Taxonomy" id="161662"/>
    <lineage>
        <taxon>Eukaryota</taxon>
        <taxon>Fungi</taxon>
        <taxon>Dikarya</taxon>
        <taxon>Ascomycota</taxon>
        <taxon>Pezizomycotina</taxon>
        <taxon>Dothideomycetes</taxon>
        <taxon>Dothideomycetidae</taxon>
        <taxon>Mycosphaerellales</taxon>
        <taxon>Teratosphaeriaceae</taxon>
        <taxon>Teratosphaeria</taxon>
    </lineage>
</organism>
<dbReference type="PANTHER" id="PTHR15032:SF27">
    <property type="entry name" value="N-ACYL-PHOSPHATIDYLETHANOLAMINE-HYDROLYZING PHOSPHOLIPASE D"/>
    <property type="match status" value="1"/>
</dbReference>
<feature type="region of interest" description="Disordered" evidence="1">
    <location>
        <begin position="38"/>
        <end position="97"/>
    </location>
</feature>
<dbReference type="GO" id="GO:0005737">
    <property type="term" value="C:cytoplasm"/>
    <property type="evidence" value="ECO:0007669"/>
    <property type="project" value="TreeGrafter"/>
</dbReference>
<dbReference type="Proteomes" id="UP000799436">
    <property type="component" value="Unassembled WGS sequence"/>
</dbReference>
<evidence type="ECO:0000256" key="1">
    <source>
        <dbReference type="SAM" id="MobiDB-lite"/>
    </source>
</evidence>
<sequence length="518" mass="58880">MAGPLYIKVERYDYPEVPTHHVLASDQSQSWTAYLTSFAPSSGSAPKRRPLSRSNSLLSLKGRKTRQISRENSLERPSDKPNDSNRSFRNPWPSWRKPSSAELWKAFEWGEDRDPCIEIARARLADDKGSERNKAPKTTQEQAAQLLHLQQPDFKFNPKNDKVKLTWLGHAGVLVQFSALCEGQRPVRCLFDPIFSMRCSPNQNFGPVRSYPPPCRIEDLPEIDVFLMSHNHYDHLDYDTVLELWARNKNTIRFVVPLGNQQWFYDCGIDVERVVELDWWDAASLQLPHGDSLPFKITCTPAQHNSGRSGPADADTTLWSSWYIEHGLPDGKIQRVYFAGDTGYQFHDSPSWPPAPPSDSTEPTAQASKHRQWPECPAFTDITSRLGRPDVLILPVSVGATYDYLRSFSGLPDSWNVIPRHNPGVTAHNHMPPWDAVRVFRAMTDGEEESKDKVPVAIAMHWGTFVTDPIEVLKTLGQLEWACEAHRVRFCRSLDEGADDEQTMRKFLAINHGESIVL</sequence>
<evidence type="ECO:0000259" key="2">
    <source>
        <dbReference type="Pfam" id="PF12706"/>
    </source>
</evidence>
<dbReference type="GO" id="GO:0070292">
    <property type="term" value="P:N-acylphosphatidylethanolamine metabolic process"/>
    <property type="evidence" value="ECO:0007669"/>
    <property type="project" value="TreeGrafter"/>
</dbReference>
<dbReference type="OrthoDB" id="332863at2759"/>
<feature type="domain" description="Metallo-beta-lactamase" evidence="2">
    <location>
        <begin position="188"/>
        <end position="344"/>
    </location>
</feature>
<dbReference type="PANTHER" id="PTHR15032">
    <property type="entry name" value="N-ACYL-PHOSPHATIDYLETHANOLAMINE-HYDROLYZING PHOSPHOLIPASE D"/>
    <property type="match status" value="1"/>
</dbReference>
<accession>A0A6G1LH29</accession>
<evidence type="ECO:0000313" key="3">
    <source>
        <dbReference type="EMBL" id="KAF2772263.1"/>
    </source>
</evidence>
<dbReference type="Pfam" id="PF12706">
    <property type="entry name" value="Lactamase_B_2"/>
    <property type="match status" value="1"/>
</dbReference>
<keyword evidence="4" id="KW-1185">Reference proteome</keyword>
<dbReference type="InterPro" id="IPR001279">
    <property type="entry name" value="Metallo-B-lactamas"/>
</dbReference>
<reference evidence="3" key="1">
    <citation type="journal article" date="2020" name="Stud. Mycol.">
        <title>101 Dothideomycetes genomes: a test case for predicting lifestyles and emergence of pathogens.</title>
        <authorList>
            <person name="Haridas S."/>
            <person name="Albert R."/>
            <person name="Binder M."/>
            <person name="Bloem J."/>
            <person name="Labutti K."/>
            <person name="Salamov A."/>
            <person name="Andreopoulos B."/>
            <person name="Baker S."/>
            <person name="Barry K."/>
            <person name="Bills G."/>
            <person name="Bluhm B."/>
            <person name="Cannon C."/>
            <person name="Castanera R."/>
            <person name="Culley D."/>
            <person name="Daum C."/>
            <person name="Ezra D."/>
            <person name="Gonzalez J."/>
            <person name="Henrissat B."/>
            <person name="Kuo A."/>
            <person name="Liang C."/>
            <person name="Lipzen A."/>
            <person name="Lutzoni F."/>
            <person name="Magnuson J."/>
            <person name="Mondo S."/>
            <person name="Nolan M."/>
            <person name="Ohm R."/>
            <person name="Pangilinan J."/>
            <person name="Park H.-J."/>
            <person name="Ramirez L."/>
            <person name="Alfaro M."/>
            <person name="Sun H."/>
            <person name="Tritt A."/>
            <person name="Yoshinaga Y."/>
            <person name="Zwiers L.-H."/>
            <person name="Turgeon B."/>
            <person name="Goodwin S."/>
            <person name="Spatafora J."/>
            <person name="Crous P."/>
            <person name="Grigoriev I."/>
        </authorList>
    </citation>
    <scope>NUCLEOTIDE SEQUENCE</scope>
    <source>
        <strain evidence="3">CBS 116005</strain>
    </source>
</reference>
<feature type="compositionally biased region" description="Basic and acidic residues" evidence="1">
    <location>
        <begin position="68"/>
        <end position="83"/>
    </location>
</feature>
<gene>
    <name evidence="3" type="ORF">EJ03DRAFT_267012</name>
</gene>
<dbReference type="AlphaFoldDB" id="A0A6G1LH29"/>
<proteinExistence type="predicted"/>
<dbReference type="Gene3D" id="3.60.15.10">
    <property type="entry name" value="Ribonuclease Z/Hydroxyacylglutathione hydrolase-like"/>
    <property type="match status" value="1"/>
</dbReference>
<dbReference type="GO" id="GO:0070290">
    <property type="term" value="F:N-acylphosphatidylethanolamine-specific phospholipase D activity"/>
    <property type="evidence" value="ECO:0007669"/>
    <property type="project" value="TreeGrafter"/>
</dbReference>
<keyword evidence="3" id="KW-0378">Hydrolase</keyword>
<protein>
    <submittedName>
        <fullName evidence="3">Metallo-hydrolase/oxidoreductase</fullName>
    </submittedName>
</protein>
<name>A0A6G1LH29_9PEZI</name>